<proteinExistence type="predicted"/>
<sequence>MAATAEANAQSGPRDITEVRNTLERHYLISLNCAQSFAEALPQFCHTEKLQFAYQSIGWATLQEVAGVATQVALDRLSPVAEAVHMLLCACLHIDNRSFGTLGWMFRRQTSQIGSPALGKLKYAFLGGGLERKWWICFQGLVTSEHRGEMLAGGSLFVPNVTKDSKVWARGHWPSSPRHPGPSSPSMFPGSYFQICPREEGKVSKPKVGLSAWRSFGRQNEPLIKPKC</sequence>
<keyword evidence="2" id="KW-1185">Reference proteome</keyword>
<dbReference type="EMBL" id="QPFP01000008">
    <property type="protein sequence ID" value="TEB34836.1"/>
    <property type="molecule type" value="Genomic_DNA"/>
</dbReference>
<evidence type="ECO:0000313" key="2">
    <source>
        <dbReference type="Proteomes" id="UP000298030"/>
    </source>
</evidence>
<dbReference type="AlphaFoldDB" id="A0A4Y7TKY7"/>
<protein>
    <submittedName>
        <fullName evidence="1">Uncharacterized protein</fullName>
    </submittedName>
</protein>
<dbReference type="Proteomes" id="UP000298030">
    <property type="component" value="Unassembled WGS sequence"/>
</dbReference>
<organism evidence="1 2">
    <name type="scientific">Coprinellus micaceus</name>
    <name type="common">Glistening ink-cap mushroom</name>
    <name type="synonym">Coprinus micaceus</name>
    <dbReference type="NCBI Taxonomy" id="71717"/>
    <lineage>
        <taxon>Eukaryota</taxon>
        <taxon>Fungi</taxon>
        <taxon>Dikarya</taxon>
        <taxon>Basidiomycota</taxon>
        <taxon>Agaricomycotina</taxon>
        <taxon>Agaricomycetes</taxon>
        <taxon>Agaricomycetidae</taxon>
        <taxon>Agaricales</taxon>
        <taxon>Agaricineae</taxon>
        <taxon>Psathyrellaceae</taxon>
        <taxon>Coprinellus</taxon>
    </lineage>
</organism>
<accession>A0A4Y7TKY7</accession>
<comment type="caution">
    <text evidence="1">The sequence shown here is derived from an EMBL/GenBank/DDBJ whole genome shotgun (WGS) entry which is preliminary data.</text>
</comment>
<evidence type="ECO:0000313" key="1">
    <source>
        <dbReference type="EMBL" id="TEB34836.1"/>
    </source>
</evidence>
<gene>
    <name evidence="1" type="ORF">FA13DRAFT_1707055</name>
</gene>
<reference evidence="1 2" key="1">
    <citation type="journal article" date="2019" name="Nat. Ecol. Evol.">
        <title>Megaphylogeny resolves global patterns of mushroom evolution.</title>
        <authorList>
            <person name="Varga T."/>
            <person name="Krizsan K."/>
            <person name="Foldi C."/>
            <person name="Dima B."/>
            <person name="Sanchez-Garcia M."/>
            <person name="Sanchez-Ramirez S."/>
            <person name="Szollosi G.J."/>
            <person name="Szarkandi J.G."/>
            <person name="Papp V."/>
            <person name="Albert L."/>
            <person name="Andreopoulos W."/>
            <person name="Angelini C."/>
            <person name="Antonin V."/>
            <person name="Barry K.W."/>
            <person name="Bougher N.L."/>
            <person name="Buchanan P."/>
            <person name="Buyck B."/>
            <person name="Bense V."/>
            <person name="Catcheside P."/>
            <person name="Chovatia M."/>
            <person name="Cooper J."/>
            <person name="Damon W."/>
            <person name="Desjardin D."/>
            <person name="Finy P."/>
            <person name="Geml J."/>
            <person name="Haridas S."/>
            <person name="Hughes K."/>
            <person name="Justo A."/>
            <person name="Karasinski D."/>
            <person name="Kautmanova I."/>
            <person name="Kiss B."/>
            <person name="Kocsube S."/>
            <person name="Kotiranta H."/>
            <person name="LaButti K.M."/>
            <person name="Lechner B.E."/>
            <person name="Liimatainen K."/>
            <person name="Lipzen A."/>
            <person name="Lukacs Z."/>
            <person name="Mihaltcheva S."/>
            <person name="Morgado L.N."/>
            <person name="Niskanen T."/>
            <person name="Noordeloos M.E."/>
            <person name="Ohm R.A."/>
            <person name="Ortiz-Santana B."/>
            <person name="Ovrebo C."/>
            <person name="Racz N."/>
            <person name="Riley R."/>
            <person name="Savchenko A."/>
            <person name="Shiryaev A."/>
            <person name="Soop K."/>
            <person name="Spirin V."/>
            <person name="Szebenyi C."/>
            <person name="Tomsovsky M."/>
            <person name="Tulloss R.E."/>
            <person name="Uehling J."/>
            <person name="Grigoriev I.V."/>
            <person name="Vagvolgyi C."/>
            <person name="Papp T."/>
            <person name="Martin F.M."/>
            <person name="Miettinen O."/>
            <person name="Hibbett D.S."/>
            <person name="Nagy L.G."/>
        </authorList>
    </citation>
    <scope>NUCLEOTIDE SEQUENCE [LARGE SCALE GENOMIC DNA]</scope>
    <source>
        <strain evidence="1 2">FP101781</strain>
    </source>
</reference>
<name>A0A4Y7TKY7_COPMI</name>